<dbReference type="CDD" id="cd07377">
    <property type="entry name" value="WHTH_GntR"/>
    <property type="match status" value="1"/>
</dbReference>
<feature type="domain" description="HTH gntR-type" evidence="4">
    <location>
        <begin position="19"/>
        <end position="86"/>
    </location>
</feature>
<dbReference type="Pfam" id="PF00392">
    <property type="entry name" value="GntR"/>
    <property type="match status" value="1"/>
</dbReference>
<dbReference type="STRING" id="416943.SAMN05445871_4810"/>
<proteinExistence type="predicted"/>
<dbReference type="PANTHER" id="PTHR43537">
    <property type="entry name" value="TRANSCRIPTIONAL REGULATOR, GNTR FAMILY"/>
    <property type="match status" value="1"/>
</dbReference>
<dbReference type="GO" id="GO:0003677">
    <property type="term" value="F:DNA binding"/>
    <property type="evidence" value="ECO:0007669"/>
    <property type="project" value="UniProtKB-KW"/>
</dbReference>
<dbReference type="Gene3D" id="1.10.10.10">
    <property type="entry name" value="Winged helix-like DNA-binding domain superfamily/Winged helix DNA-binding domain"/>
    <property type="match status" value="1"/>
</dbReference>
<accession>A0A1H7TNM5</accession>
<evidence type="ECO:0000256" key="2">
    <source>
        <dbReference type="ARBA" id="ARBA00023125"/>
    </source>
</evidence>
<dbReference type="Pfam" id="PF07729">
    <property type="entry name" value="FCD"/>
    <property type="match status" value="1"/>
</dbReference>
<reference evidence="6" key="1">
    <citation type="submission" date="2016-10" db="EMBL/GenBank/DDBJ databases">
        <authorList>
            <person name="Varghese N."/>
            <person name="Submissions S."/>
        </authorList>
    </citation>
    <scope>NUCLEOTIDE SEQUENCE [LARGE SCALE GENOMIC DNA]</scope>
    <source>
        <strain evidence="6">LMG 26416</strain>
    </source>
</reference>
<evidence type="ECO:0000313" key="5">
    <source>
        <dbReference type="EMBL" id="SEL86298.1"/>
    </source>
</evidence>
<dbReference type="EMBL" id="FOAJ01000016">
    <property type="protein sequence ID" value="SEL86298.1"/>
    <property type="molecule type" value="Genomic_DNA"/>
</dbReference>
<dbReference type="SMART" id="SM00345">
    <property type="entry name" value="HTH_GNTR"/>
    <property type="match status" value="1"/>
</dbReference>
<dbReference type="Proteomes" id="UP000199120">
    <property type="component" value="Unassembled WGS sequence"/>
</dbReference>
<dbReference type="SUPFAM" id="SSF46785">
    <property type="entry name" value="Winged helix' DNA-binding domain"/>
    <property type="match status" value="1"/>
</dbReference>
<evidence type="ECO:0000256" key="3">
    <source>
        <dbReference type="ARBA" id="ARBA00023163"/>
    </source>
</evidence>
<dbReference type="GO" id="GO:0003700">
    <property type="term" value="F:DNA-binding transcription factor activity"/>
    <property type="evidence" value="ECO:0007669"/>
    <property type="project" value="InterPro"/>
</dbReference>
<dbReference type="AlphaFoldDB" id="A0A1H7TNM5"/>
<organism evidence="5 6">
    <name type="scientific">Paraburkholderia caballeronis</name>
    <dbReference type="NCBI Taxonomy" id="416943"/>
    <lineage>
        <taxon>Bacteria</taxon>
        <taxon>Pseudomonadati</taxon>
        <taxon>Pseudomonadota</taxon>
        <taxon>Betaproteobacteria</taxon>
        <taxon>Burkholderiales</taxon>
        <taxon>Burkholderiaceae</taxon>
        <taxon>Paraburkholderia</taxon>
    </lineage>
</organism>
<keyword evidence="6" id="KW-1185">Reference proteome</keyword>
<dbReference type="OrthoDB" id="9799812at2"/>
<sequence>MTDLTQPDSVTPIDMVRQHSLTTLVRDEIERHIAAGALRPGDKLNEAEWAARLQVSRGPVREAFRALEQAGLVRNEKHRGVFVRTVSAVEAGELDVVLAALEETACRLVAARIDAALVAVLHDRLARMRDALGICDRDAYARASGEFRDAIVAAAGNGRLHDTYRRLAGELRLSRRGAQDARAAAGDETMTRSYAEHRAVLNALASRDADEAVALMRAYADDVRA</sequence>
<dbReference type="InterPro" id="IPR036390">
    <property type="entry name" value="WH_DNA-bd_sf"/>
</dbReference>
<dbReference type="PANTHER" id="PTHR43537:SF24">
    <property type="entry name" value="GLUCONATE OPERON TRANSCRIPTIONAL REPRESSOR"/>
    <property type="match status" value="1"/>
</dbReference>
<evidence type="ECO:0000313" key="6">
    <source>
        <dbReference type="Proteomes" id="UP000199120"/>
    </source>
</evidence>
<dbReference type="InterPro" id="IPR036388">
    <property type="entry name" value="WH-like_DNA-bd_sf"/>
</dbReference>
<dbReference type="InterPro" id="IPR011711">
    <property type="entry name" value="GntR_C"/>
</dbReference>
<name>A0A1H7TNM5_9BURK</name>
<dbReference type="SUPFAM" id="SSF48008">
    <property type="entry name" value="GntR ligand-binding domain-like"/>
    <property type="match status" value="1"/>
</dbReference>
<dbReference type="InterPro" id="IPR000524">
    <property type="entry name" value="Tscrpt_reg_HTH_GntR"/>
</dbReference>
<dbReference type="PROSITE" id="PS50949">
    <property type="entry name" value="HTH_GNTR"/>
    <property type="match status" value="1"/>
</dbReference>
<dbReference type="SMART" id="SM00895">
    <property type="entry name" value="FCD"/>
    <property type="match status" value="1"/>
</dbReference>
<keyword evidence="2" id="KW-0238">DNA-binding</keyword>
<dbReference type="Gene3D" id="1.20.120.530">
    <property type="entry name" value="GntR ligand-binding domain-like"/>
    <property type="match status" value="1"/>
</dbReference>
<keyword evidence="3" id="KW-0804">Transcription</keyword>
<gene>
    <name evidence="5" type="ORF">SAMN05192542_1162</name>
</gene>
<protein>
    <submittedName>
        <fullName evidence="5">Phosphonate utilization associated transcriptional regulator</fullName>
    </submittedName>
</protein>
<keyword evidence="1" id="KW-0805">Transcription regulation</keyword>
<evidence type="ECO:0000259" key="4">
    <source>
        <dbReference type="PROSITE" id="PS50949"/>
    </source>
</evidence>
<dbReference type="RefSeq" id="WP_090549735.1">
    <property type="nucleotide sequence ID" value="NZ_FNSR01000002.1"/>
</dbReference>
<dbReference type="InterPro" id="IPR008920">
    <property type="entry name" value="TF_FadR/GntR_C"/>
</dbReference>
<evidence type="ECO:0000256" key="1">
    <source>
        <dbReference type="ARBA" id="ARBA00023015"/>
    </source>
</evidence>